<organism evidence="2 3">
    <name type="scientific">Bugula neritina</name>
    <name type="common">Brown bryozoan</name>
    <name type="synonym">Sertularia neritina</name>
    <dbReference type="NCBI Taxonomy" id="10212"/>
    <lineage>
        <taxon>Eukaryota</taxon>
        <taxon>Metazoa</taxon>
        <taxon>Spiralia</taxon>
        <taxon>Lophotrochozoa</taxon>
        <taxon>Bryozoa</taxon>
        <taxon>Gymnolaemata</taxon>
        <taxon>Cheilostomatida</taxon>
        <taxon>Flustrina</taxon>
        <taxon>Buguloidea</taxon>
        <taxon>Bugulidae</taxon>
        <taxon>Bugula</taxon>
    </lineage>
</organism>
<sequence length="123" mass="13649">MPPSALLGNDPTPEQKQTKWRLTKTSDTKPQSLHRKSGKSKPKSTTEPSNLTKHNTSTESLKERTKYPQKKLSREKKIQSESCGSRLANHSSSSSSSSITIDGRAAGFTSLHGDQNNNRRKKE</sequence>
<proteinExistence type="predicted"/>
<keyword evidence="3" id="KW-1185">Reference proteome</keyword>
<feature type="compositionally biased region" description="Basic residues" evidence="1">
    <location>
        <begin position="32"/>
        <end position="42"/>
    </location>
</feature>
<gene>
    <name evidence="2" type="ORF">EB796_017132</name>
</gene>
<comment type="caution">
    <text evidence="2">The sequence shown here is derived from an EMBL/GenBank/DDBJ whole genome shotgun (WGS) entry which is preliminary data.</text>
</comment>
<evidence type="ECO:0000256" key="1">
    <source>
        <dbReference type="SAM" id="MobiDB-lite"/>
    </source>
</evidence>
<dbReference type="AlphaFoldDB" id="A0A7J7JE39"/>
<dbReference type="EMBL" id="VXIV02002559">
    <property type="protein sequence ID" value="KAF6024572.1"/>
    <property type="molecule type" value="Genomic_DNA"/>
</dbReference>
<protein>
    <submittedName>
        <fullName evidence="2">Uncharacterized protein</fullName>
    </submittedName>
</protein>
<feature type="compositionally biased region" description="Polar residues" evidence="1">
    <location>
        <begin position="43"/>
        <end position="59"/>
    </location>
</feature>
<evidence type="ECO:0000313" key="3">
    <source>
        <dbReference type="Proteomes" id="UP000593567"/>
    </source>
</evidence>
<evidence type="ECO:0000313" key="2">
    <source>
        <dbReference type="EMBL" id="KAF6024572.1"/>
    </source>
</evidence>
<dbReference type="Proteomes" id="UP000593567">
    <property type="component" value="Unassembled WGS sequence"/>
</dbReference>
<feature type="region of interest" description="Disordered" evidence="1">
    <location>
        <begin position="1"/>
        <end position="123"/>
    </location>
</feature>
<name>A0A7J7JE39_BUGNE</name>
<reference evidence="2" key="1">
    <citation type="submission" date="2020-06" db="EMBL/GenBank/DDBJ databases">
        <title>Draft genome of Bugula neritina, a colonial animal packing powerful symbionts and potential medicines.</title>
        <authorList>
            <person name="Rayko M."/>
        </authorList>
    </citation>
    <scope>NUCLEOTIDE SEQUENCE [LARGE SCALE GENOMIC DNA]</scope>
    <source>
        <strain evidence="2">Kwan_BN1</strain>
    </source>
</reference>
<accession>A0A7J7JE39</accession>